<dbReference type="Gene3D" id="1.25.40.10">
    <property type="entry name" value="Tetratricopeptide repeat domain"/>
    <property type="match status" value="1"/>
</dbReference>
<dbReference type="AlphaFoldDB" id="A0A084B0K1"/>
<dbReference type="OrthoDB" id="5308957at2759"/>
<protein>
    <recommendedName>
        <fullName evidence="2">Clr5 domain-containing protein</fullName>
    </recommendedName>
</protein>
<dbReference type="InterPro" id="IPR011990">
    <property type="entry name" value="TPR-like_helical_dom_sf"/>
</dbReference>
<gene>
    <name evidence="3" type="ORF">S7711_00902</name>
</gene>
<evidence type="ECO:0000313" key="4">
    <source>
        <dbReference type="Proteomes" id="UP000028045"/>
    </source>
</evidence>
<feature type="region of interest" description="Disordered" evidence="1">
    <location>
        <begin position="1"/>
        <end position="28"/>
    </location>
</feature>
<feature type="region of interest" description="Disordered" evidence="1">
    <location>
        <begin position="79"/>
        <end position="106"/>
    </location>
</feature>
<sequence>MSRLPVIAPRPLGLGPRPQFERPAPREHTEAEWESYRGLIGRLYLQENRKLGDIMSLLASKHGFVATWKRLRKWDMRKRPYRKSTRGPAMPGYSDSPESQAKAEPDEEVKEVLGSELPLQAALTTRTRPSTPVDFSAMENVLCSVQTWSNGKLDAREVVLDPMSRYLANPDQPPIQDSRTMYRTFELVYELWRRGRGDLAGMAARKAFYSLEFVLTEDHPDLVWHILDTVYDMLDQQHLLLLEMFLQHADELVQRQLPGCHPLVRILRQVKRFNYRTEHGRQAICHLLRQAWLRNVEIMGEHVGSVAPQHFWLYEQLIWDGRTRLRKDSGLSKKQMGMLQALGKLAGSEGAGQGDNGTTRLRTEALRLEFTQMDLGDKARAEHLAEQLLQHTDSSSSRPLDDRFHAYARKMLARIYEEKGDWPKAEKNLQQAVIKREAAHGAVNNLRVVRDMWVLAAHYRRAGRPEDADRITQDALSRAEQFLLSS</sequence>
<dbReference type="InterPro" id="IPR025676">
    <property type="entry name" value="Clr5_dom"/>
</dbReference>
<dbReference type="EMBL" id="KL648363">
    <property type="protein sequence ID" value="KEY71080.1"/>
    <property type="molecule type" value="Genomic_DNA"/>
</dbReference>
<reference evidence="3 4" key="1">
    <citation type="journal article" date="2014" name="BMC Genomics">
        <title>Comparative genome sequencing reveals chemotype-specific gene clusters in the toxigenic black mold Stachybotrys.</title>
        <authorList>
            <person name="Semeiks J."/>
            <person name="Borek D."/>
            <person name="Otwinowski Z."/>
            <person name="Grishin N.V."/>
        </authorList>
    </citation>
    <scope>NUCLEOTIDE SEQUENCE [LARGE SCALE GENOMIC DNA]</scope>
    <source>
        <strain evidence="4">CBS 109288 / IBT 7711</strain>
    </source>
</reference>
<feature type="domain" description="Clr5" evidence="2">
    <location>
        <begin position="30"/>
        <end position="78"/>
    </location>
</feature>
<evidence type="ECO:0000259" key="2">
    <source>
        <dbReference type="Pfam" id="PF14420"/>
    </source>
</evidence>
<dbReference type="Proteomes" id="UP000028045">
    <property type="component" value="Unassembled WGS sequence"/>
</dbReference>
<accession>A0A084B0K1</accession>
<name>A0A084B0K1_STACB</name>
<dbReference type="Pfam" id="PF14420">
    <property type="entry name" value="Clr5"/>
    <property type="match status" value="1"/>
</dbReference>
<keyword evidence="4" id="KW-1185">Reference proteome</keyword>
<feature type="non-terminal residue" evidence="3">
    <location>
        <position position="486"/>
    </location>
</feature>
<dbReference type="SUPFAM" id="SSF48452">
    <property type="entry name" value="TPR-like"/>
    <property type="match status" value="1"/>
</dbReference>
<feature type="compositionally biased region" description="Basic and acidic residues" evidence="1">
    <location>
        <begin position="19"/>
        <end position="28"/>
    </location>
</feature>
<proteinExistence type="predicted"/>
<evidence type="ECO:0000256" key="1">
    <source>
        <dbReference type="SAM" id="MobiDB-lite"/>
    </source>
</evidence>
<dbReference type="HOGENOM" id="CLU_027728_0_0_1"/>
<organism evidence="3 4">
    <name type="scientific">Stachybotrys chartarum (strain CBS 109288 / IBT 7711)</name>
    <name type="common">Toxic black mold</name>
    <name type="synonym">Stilbospora chartarum</name>
    <dbReference type="NCBI Taxonomy" id="1280523"/>
    <lineage>
        <taxon>Eukaryota</taxon>
        <taxon>Fungi</taxon>
        <taxon>Dikarya</taxon>
        <taxon>Ascomycota</taxon>
        <taxon>Pezizomycotina</taxon>
        <taxon>Sordariomycetes</taxon>
        <taxon>Hypocreomycetidae</taxon>
        <taxon>Hypocreales</taxon>
        <taxon>Stachybotryaceae</taxon>
        <taxon>Stachybotrys</taxon>
    </lineage>
</organism>
<evidence type="ECO:0000313" key="3">
    <source>
        <dbReference type="EMBL" id="KEY71080.1"/>
    </source>
</evidence>